<evidence type="ECO:0000313" key="2">
    <source>
        <dbReference type="EMBL" id="BAV58331.1"/>
    </source>
</evidence>
<accession>A0A1C9ZQJ7</accession>
<feature type="region of interest" description="Disordered" evidence="1">
    <location>
        <begin position="116"/>
        <end position="202"/>
    </location>
</feature>
<evidence type="ECO:0000256" key="1">
    <source>
        <dbReference type="SAM" id="MobiDB-lite"/>
    </source>
</evidence>
<feature type="region of interest" description="Disordered" evidence="1">
    <location>
        <begin position="1"/>
        <end position="50"/>
    </location>
</feature>
<reference evidence="2" key="1">
    <citation type="submission" date="2015-10" db="EMBL/GenBank/DDBJ databases">
        <title>Evolution of the mating-type locus in an isomorphic haploid-diploid life cycle and isogamy.</title>
        <authorList>
            <person name="Yamazaki T."/>
            <person name="Suzuki R."/>
            <person name="Ichihara K."/>
            <person name="Toyoda A."/>
            <person name="Kuwano K."/>
            <person name="Kawano S."/>
        </authorList>
    </citation>
    <scope>NUCLEOTIDE SEQUENCE</scope>
    <source>
        <strain evidence="2">MGEC-1</strain>
    </source>
</reference>
<protein>
    <submittedName>
        <fullName evidence="2">Uncharacterized protein</fullName>
    </submittedName>
</protein>
<sequence>MLYMQQQQQLKEVTHERRELTARPPQVHSGLVHDAPNTSSNLPQAGRPTSVRGVNICLPRVPTGPNKQNAAGPPTPMPSAPSVPRFGPPAGNPAMRSLLAGDLNDMLIPEVNQAATDPTAAEQVHTSPGAKECNTDRDLAAPDADTELTSNTGRPGTAGPKRTRATLHLSQLNQGTSRPVRKTNRTTRAKLLPPNQMQDQQD</sequence>
<feature type="compositionally biased region" description="Basic residues" evidence="1">
    <location>
        <begin position="179"/>
        <end position="188"/>
    </location>
</feature>
<feature type="compositionally biased region" description="Polar residues" evidence="1">
    <location>
        <begin position="1"/>
        <end position="11"/>
    </location>
</feature>
<organism evidence="2">
    <name type="scientific">Ulva partita</name>
    <dbReference type="NCBI Taxonomy" id="1605170"/>
    <lineage>
        <taxon>Eukaryota</taxon>
        <taxon>Viridiplantae</taxon>
        <taxon>Chlorophyta</taxon>
        <taxon>core chlorophytes</taxon>
        <taxon>Ulvophyceae</taxon>
        <taxon>OUU clade</taxon>
        <taxon>Ulvales</taxon>
        <taxon>Ulvaceae</taxon>
        <taxon>Ulva</taxon>
    </lineage>
</organism>
<gene>
    <name evidence="2" type="primary">6230f</name>
</gene>
<name>A0A1C9ZQJ7_9CHLO</name>
<dbReference type="AlphaFoldDB" id="A0A1C9ZQJ7"/>
<proteinExistence type="evidence at transcript level"/>
<feature type="compositionally biased region" description="Polar residues" evidence="1">
    <location>
        <begin position="168"/>
        <end position="177"/>
    </location>
</feature>
<feature type="compositionally biased region" description="Basic and acidic residues" evidence="1">
    <location>
        <begin position="12"/>
        <end position="21"/>
    </location>
</feature>
<dbReference type="EMBL" id="LC088643">
    <property type="protein sequence ID" value="BAV58331.1"/>
    <property type="molecule type" value="mRNA"/>
</dbReference>